<keyword evidence="4" id="KW-0645">Protease</keyword>
<name>A0ABP9PCN3_9ACTN</name>
<dbReference type="InterPro" id="IPR036366">
    <property type="entry name" value="PGBDSf"/>
</dbReference>
<keyword evidence="4" id="KW-0121">Carboxypeptidase</keyword>
<evidence type="ECO:0000259" key="3">
    <source>
        <dbReference type="Pfam" id="PF08291"/>
    </source>
</evidence>
<feature type="chain" id="PRO_5045437574" evidence="1">
    <location>
        <begin position="35"/>
        <end position="259"/>
    </location>
</feature>
<evidence type="ECO:0000256" key="1">
    <source>
        <dbReference type="SAM" id="SignalP"/>
    </source>
</evidence>
<dbReference type="Pfam" id="PF01471">
    <property type="entry name" value="PG_binding_1"/>
    <property type="match status" value="1"/>
</dbReference>
<dbReference type="GO" id="GO:0004180">
    <property type="term" value="F:carboxypeptidase activity"/>
    <property type="evidence" value="ECO:0007669"/>
    <property type="project" value="UniProtKB-KW"/>
</dbReference>
<protein>
    <submittedName>
        <fullName evidence="4">D-Ala-D-Ala carboxypeptidase family metallohydrolase</fullName>
    </submittedName>
</protein>
<dbReference type="RefSeq" id="WP_345454553.1">
    <property type="nucleotide sequence ID" value="NZ_BAABKG010000001.1"/>
</dbReference>
<feature type="domain" description="Peptidase M15A C-terminal" evidence="3">
    <location>
        <begin position="119"/>
        <end position="233"/>
    </location>
</feature>
<gene>
    <name evidence="4" type="ORF">GCM10023340_06920</name>
</gene>
<evidence type="ECO:0000259" key="2">
    <source>
        <dbReference type="Pfam" id="PF01471"/>
    </source>
</evidence>
<dbReference type="SUPFAM" id="SSF47090">
    <property type="entry name" value="PGBD-like"/>
    <property type="match status" value="1"/>
</dbReference>
<feature type="signal peptide" evidence="1">
    <location>
        <begin position="1"/>
        <end position="34"/>
    </location>
</feature>
<dbReference type="Gene3D" id="3.30.1380.10">
    <property type="match status" value="1"/>
</dbReference>
<evidence type="ECO:0000313" key="5">
    <source>
        <dbReference type="Proteomes" id="UP001500221"/>
    </source>
</evidence>
<dbReference type="SUPFAM" id="SSF55166">
    <property type="entry name" value="Hedgehog/DD-peptidase"/>
    <property type="match status" value="1"/>
</dbReference>
<dbReference type="InterPro" id="IPR002477">
    <property type="entry name" value="Peptidoglycan-bd-like"/>
</dbReference>
<keyword evidence="4" id="KW-0378">Hydrolase</keyword>
<accession>A0ABP9PCN3</accession>
<dbReference type="InterPro" id="IPR013230">
    <property type="entry name" value="Peptidase_M15A_C"/>
</dbReference>
<dbReference type="InterPro" id="IPR036365">
    <property type="entry name" value="PGBD-like_sf"/>
</dbReference>
<dbReference type="InterPro" id="IPR009045">
    <property type="entry name" value="Zn_M74/Hedgehog-like"/>
</dbReference>
<proteinExistence type="predicted"/>
<keyword evidence="1" id="KW-0732">Signal</keyword>
<dbReference type="EMBL" id="BAABKG010000001">
    <property type="protein sequence ID" value="GAA5142803.1"/>
    <property type="molecule type" value="Genomic_DNA"/>
</dbReference>
<reference evidence="5" key="1">
    <citation type="journal article" date="2019" name="Int. J. Syst. Evol. Microbiol.">
        <title>The Global Catalogue of Microorganisms (GCM) 10K type strain sequencing project: providing services to taxonomists for standard genome sequencing and annotation.</title>
        <authorList>
            <consortium name="The Broad Institute Genomics Platform"/>
            <consortium name="The Broad Institute Genome Sequencing Center for Infectious Disease"/>
            <person name="Wu L."/>
            <person name="Ma J."/>
        </authorList>
    </citation>
    <scope>NUCLEOTIDE SEQUENCE [LARGE SCALE GENOMIC DNA]</scope>
    <source>
        <strain evidence="5">JCM 18459</strain>
    </source>
</reference>
<comment type="caution">
    <text evidence="4">The sequence shown here is derived from an EMBL/GenBank/DDBJ whole genome shotgun (WGS) entry which is preliminary data.</text>
</comment>
<dbReference type="Pfam" id="PF08291">
    <property type="entry name" value="Peptidase_M15_3"/>
    <property type="match status" value="1"/>
</dbReference>
<feature type="domain" description="Peptidoglycan binding-like" evidence="2">
    <location>
        <begin position="49"/>
        <end position="107"/>
    </location>
</feature>
<dbReference type="Gene3D" id="1.10.101.10">
    <property type="entry name" value="PGBD-like superfamily/PGBD"/>
    <property type="match status" value="1"/>
</dbReference>
<organism evidence="4 5">
    <name type="scientific">Nocardioides marinquilinus</name>
    <dbReference type="NCBI Taxonomy" id="1210400"/>
    <lineage>
        <taxon>Bacteria</taxon>
        <taxon>Bacillati</taxon>
        <taxon>Actinomycetota</taxon>
        <taxon>Actinomycetes</taxon>
        <taxon>Propionibacteriales</taxon>
        <taxon>Nocardioidaceae</taxon>
        <taxon>Nocardioides</taxon>
    </lineage>
</organism>
<sequence length="259" mass="26747">MSRTKALLSTLAVLAASLVGVTAASTLVAAPAHADECYSWSRTLSSGATGDDVAQLQVRVAGWAGYGVNMAIDGSYGPQTVTAVRNFQAAYGLGADGVAGAQTYAKIYELQDADCTPAHFSYAEVDGGCGQGGYSGGSVSEATVKENLKRAMWRAEALRQRMGNVPLTVTSGFRSQACDRQVGGSGTGQHTYGTAIDLVGASFCGLAQNARYNGFGGIFGPGYPGHDDHVHVDVRAGRSWSAPSCGVSRNAPERAVIEP</sequence>
<keyword evidence="5" id="KW-1185">Reference proteome</keyword>
<dbReference type="Proteomes" id="UP001500221">
    <property type="component" value="Unassembled WGS sequence"/>
</dbReference>
<evidence type="ECO:0000313" key="4">
    <source>
        <dbReference type="EMBL" id="GAA5142803.1"/>
    </source>
</evidence>